<proteinExistence type="inferred from homology"/>
<dbReference type="AlphaFoldDB" id="A0A853FX83"/>
<dbReference type="Proteomes" id="UP000559809">
    <property type="component" value="Unassembled WGS sequence"/>
</dbReference>
<feature type="domain" description="Aminotransferase class I/classII large" evidence="7">
    <location>
        <begin position="46"/>
        <end position="406"/>
    </location>
</feature>
<dbReference type="GO" id="GO:0006520">
    <property type="term" value="P:amino acid metabolic process"/>
    <property type="evidence" value="ECO:0007669"/>
    <property type="project" value="InterPro"/>
</dbReference>
<dbReference type="Gene3D" id="3.40.640.10">
    <property type="entry name" value="Type I PLP-dependent aspartate aminotransferase-like (Major domain)"/>
    <property type="match status" value="1"/>
</dbReference>
<dbReference type="InterPro" id="IPR015421">
    <property type="entry name" value="PyrdxlP-dep_Trfase_major"/>
</dbReference>
<dbReference type="Gene3D" id="3.90.1150.10">
    <property type="entry name" value="Aspartate Aminotransferase, domain 1"/>
    <property type="match status" value="1"/>
</dbReference>
<dbReference type="SUPFAM" id="SSF53383">
    <property type="entry name" value="PLP-dependent transferases"/>
    <property type="match status" value="1"/>
</dbReference>
<dbReference type="InterPro" id="IPR004838">
    <property type="entry name" value="NHTrfase_class1_PyrdxlP-BS"/>
</dbReference>
<dbReference type="GO" id="GO:0030170">
    <property type="term" value="F:pyridoxal phosphate binding"/>
    <property type="evidence" value="ECO:0007669"/>
    <property type="project" value="InterPro"/>
</dbReference>
<evidence type="ECO:0000256" key="2">
    <source>
        <dbReference type="ARBA" id="ARBA00007441"/>
    </source>
</evidence>
<evidence type="ECO:0000256" key="3">
    <source>
        <dbReference type="ARBA" id="ARBA00022576"/>
    </source>
</evidence>
<evidence type="ECO:0000313" key="9">
    <source>
        <dbReference type="Proteomes" id="UP000559809"/>
    </source>
</evidence>
<dbReference type="PROSITE" id="PS00105">
    <property type="entry name" value="AA_TRANSFER_CLASS_1"/>
    <property type="match status" value="1"/>
</dbReference>
<dbReference type="FunFam" id="3.40.640.10:FF:000033">
    <property type="entry name" value="Aspartate aminotransferase"/>
    <property type="match status" value="1"/>
</dbReference>
<evidence type="ECO:0000313" key="8">
    <source>
        <dbReference type="EMBL" id="NYT48747.1"/>
    </source>
</evidence>
<name>A0A853FX83_9BURK</name>
<keyword evidence="4 6" id="KW-0808">Transferase</keyword>
<dbReference type="PANTHER" id="PTHR46383:SF1">
    <property type="entry name" value="ASPARTATE AMINOTRANSFERASE"/>
    <property type="match status" value="1"/>
</dbReference>
<dbReference type="GO" id="GO:0008483">
    <property type="term" value="F:transaminase activity"/>
    <property type="evidence" value="ECO:0007669"/>
    <property type="project" value="UniProtKB-KW"/>
</dbReference>
<dbReference type="PANTHER" id="PTHR46383">
    <property type="entry name" value="ASPARTATE AMINOTRANSFERASE"/>
    <property type="match status" value="1"/>
</dbReference>
<keyword evidence="9" id="KW-1185">Reference proteome</keyword>
<dbReference type="EMBL" id="JACCEM010000003">
    <property type="protein sequence ID" value="NYT48747.1"/>
    <property type="molecule type" value="Genomic_DNA"/>
</dbReference>
<comment type="cofactor">
    <cofactor evidence="1 6">
        <name>pyridoxal 5'-phosphate</name>
        <dbReference type="ChEBI" id="CHEBI:597326"/>
    </cofactor>
</comment>
<accession>A0A853FX83</accession>
<dbReference type="InterPro" id="IPR050596">
    <property type="entry name" value="AspAT/PAT-like"/>
</dbReference>
<evidence type="ECO:0000256" key="5">
    <source>
        <dbReference type="ARBA" id="ARBA00022898"/>
    </source>
</evidence>
<dbReference type="Pfam" id="PF00155">
    <property type="entry name" value="Aminotran_1_2"/>
    <property type="match status" value="1"/>
</dbReference>
<evidence type="ECO:0000259" key="7">
    <source>
        <dbReference type="Pfam" id="PF00155"/>
    </source>
</evidence>
<organism evidence="8 9">
    <name type="scientific">Parapusillimonas granuli</name>
    <dbReference type="NCBI Taxonomy" id="380911"/>
    <lineage>
        <taxon>Bacteria</taxon>
        <taxon>Pseudomonadati</taxon>
        <taxon>Pseudomonadota</taxon>
        <taxon>Betaproteobacteria</taxon>
        <taxon>Burkholderiales</taxon>
        <taxon>Alcaligenaceae</taxon>
        <taxon>Parapusillimonas</taxon>
    </lineage>
</organism>
<evidence type="ECO:0000256" key="6">
    <source>
        <dbReference type="RuleBase" id="RU000481"/>
    </source>
</evidence>
<dbReference type="RefSeq" id="WP_180154064.1">
    <property type="nucleotide sequence ID" value="NZ_JACCEM010000003.1"/>
</dbReference>
<keyword evidence="5" id="KW-0663">Pyridoxal phosphate</keyword>
<dbReference type="EC" id="2.6.1.-" evidence="6"/>
<dbReference type="InterPro" id="IPR015424">
    <property type="entry name" value="PyrdxlP-dep_Trfase"/>
</dbReference>
<sequence>MAVSLSGSEPSQAARAVLSQRVRAIKPSPSMAAKTRVDQLRAQGQDITDFTVGEPDMDTPAHIVEAGVQALRSGQTRYTSSVGTRALLQAVQAKFRRENGLDYGLDQLVVGTGAKQLIYTAFSATVDAGDEVIVPAPFWVSYPDMVLLNDGKPVIVPCTEADGFKLTPGLLENAITARSKWVLLNTPSNPTGALYTEAELRALIEVLRRHPHVWVLTDEIYEHLAYGDARHVSIAALDAGIAQRTLTINGVSKAYAMTGWRVGYAGGPAGLVKAMGTLISQSTSCVAAMNQAAAAFALSADQACVAQATALFKARRDRIVALLNAIPGIRCAQPAGAFYVYPGVEGLIGKKTPDGRVLESDLDVSMYLLDEAKVAVMDGTSYGLSPYLRLSFATSIEQIEIGCERIARACANLA</sequence>
<comment type="caution">
    <text evidence="8">The sequence shown here is derived from an EMBL/GenBank/DDBJ whole genome shotgun (WGS) entry which is preliminary data.</text>
</comment>
<dbReference type="CDD" id="cd00609">
    <property type="entry name" value="AAT_like"/>
    <property type="match status" value="1"/>
</dbReference>
<dbReference type="InterPro" id="IPR015422">
    <property type="entry name" value="PyrdxlP-dep_Trfase_small"/>
</dbReference>
<gene>
    <name evidence="8" type="ORF">H0A72_05440</name>
</gene>
<keyword evidence="3 6" id="KW-0032">Aminotransferase</keyword>
<dbReference type="InterPro" id="IPR004839">
    <property type="entry name" value="Aminotransferase_I/II_large"/>
</dbReference>
<comment type="similarity">
    <text evidence="2 6">Belongs to the class-I pyridoxal-phosphate-dependent aminotransferase family.</text>
</comment>
<evidence type="ECO:0000256" key="1">
    <source>
        <dbReference type="ARBA" id="ARBA00001933"/>
    </source>
</evidence>
<protein>
    <recommendedName>
        <fullName evidence="6">Aminotransferase</fullName>
        <ecNumber evidence="6">2.6.1.-</ecNumber>
    </recommendedName>
</protein>
<evidence type="ECO:0000256" key="4">
    <source>
        <dbReference type="ARBA" id="ARBA00022679"/>
    </source>
</evidence>
<reference evidence="8 9" key="1">
    <citation type="submission" date="2020-07" db="EMBL/GenBank/DDBJ databases">
        <title>Taxonomic revisions and descriptions of new bacterial species based on genomic comparisons in the high-G+C-content subgroup of the family Alcaligenaceae.</title>
        <authorList>
            <person name="Szabo A."/>
            <person name="Felfoldi T."/>
        </authorList>
    </citation>
    <scope>NUCLEOTIDE SEQUENCE [LARGE SCALE GENOMIC DNA]</scope>
    <source>
        <strain evidence="8 9">LMG 24012</strain>
    </source>
</reference>